<dbReference type="SUPFAM" id="SSF50969">
    <property type="entry name" value="YVTN repeat-like/Quinoprotein amine dehydrogenase"/>
    <property type="match status" value="1"/>
</dbReference>
<comment type="caution">
    <text evidence="2">The sequence shown here is derived from an EMBL/GenBank/DDBJ whole genome shotgun (WGS) entry which is preliminary data.</text>
</comment>
<dbReference type="OrthoDB" id="7258407at2"/>
<proteinExistence type="predicted"/>
<name>A0A4R3UQ24_9BURK</name>
<reference evidence="2 3" key="1">
    <citation type="submission" date="2019-03" db="EMBL/GenBank/DDBJ databases">
        <title>Genomic Encyclopedia of Type Strains, Phase IV (KMG-IV): sequencing the most valuable type-strain genomes for metagenomic binning, comparative biology and taxonomic classification.</title>
        <authorList>
            <person name="Goeker M."/>
        </authorList>
    </citation>
    <scope>NUCLEOTIDE SEQUENCE [LARGE SCALE GENOMIC DNA]</scope>
    <source>
        <strain evidence="2 3">DSM 100048</strain>
    </source>
</reference>
<gene>
    <name evidence="2" type="ORF">EV686_11083</name>
</gene>
<dbReference type="PANTHER" id="PTHR47197">
    <property type="entry name" value="PROTEIN NIRF"/>
    <property type="match status" value="1"/>
</dbReference>
<dbReference type="InterPro" id="IPR051200">
    <property type="entry name" value="Host-pathogen_enzymatic-act"/>
</dbReference>
<sequence>MRSLTMRIGRSRRLLAAACLACFPLAQAMAAAAALPAEQAGHAICGTAGNTVRDIGAGLYELAYSPRQNLLYAAVSGGFAEEAPPSRIAVLDPETLEEKAGILLPYKAFGLALDDESGRLYVGHSLHGRISVIDTARRRSVGEIVLSQPRPDGKRYRHDLRGLLLDPSARRLYAPGLAAGNSVLFVIGLDSLALEKTVHGLGFYPTGMALDDVRGRLFVSTMAGEILVLDTATLKVVRHWKHAGVEQPVSLSYDSGTDRLYVADQGMETIRKWQQRLLPDFTSRHPGNRVAVLDGGSGSLAASVDVGENPLAMWLDPGAQRLYLTERGGGHVAMLDARTLERLEDWSVDGLPNSLAVSPGQGALWISVKNPPGQDKLAEEKLAKICLTEF</sequence>
<dbReference type="PANTHER" id="PTHR47197:SF3">
    <property type="entry name" value="DIHYDRO-HEME D1 DEHYDROGENASE"/>
    <property type="match status" value="1"/>
</dbReference>
<keyword evidence="1" id="KW-0732">Signal</keyword>
<feature type="signal peptide" evidence="1">
    <location>
        <begin position="1"/>
        <end position="28"/>
    </location>
</feature>
<accession>A0A4R3UQ24</accession>
<dbReference type="Proteomes" id="UP000294692">
    <property type="component" value="Unassembled WGS sequence"/>
</dbReference>
<keyword evidence="3" id="KW-1185">Reference proteome</keyword>
<dbReference type="Gene3D" id="2.130.10.10">
    <property type="entry name" value="YVTN repeat-like/Quinoprotein amine dehydrogenase"/>
    <property type="match status" value="1"/>
</dbReference>
<dbReference type="GO" id="GO:0003677">
    <property type="term" value="F:DNA binding"/>
    <property type="evidence" value="ECO:0007669"/>
    <property type="project" value="UniProtKB-KW"/>
</dbReference>
<evidence type="ECO:0000256" key="1">
    <source>
        <dbReference type="SAM" id="SignalP"/>
    </source>
</evidence>
<dbReference type="InterPro" id="IPR015943">
    <property type="entry name" value="WD40/YVTN_repeat-like_dom_sf"/>
</dbReference>
<dbReference type="EMBL" id="SMBX01000010">
    <property type="protein sequence ID" value="TCU93916.1"/>
    <property type="molecule type" value="Genomic_DNA"/>
</dbReference>
<dbReference type="AlphaFoldDB" id="A0A4R3UQ24"/>
<organism evidence="2 3">
    <name type="scientific">Paracandidimonas soli</name>
    <dbReference type="NCBI Taxonomy" id="1917182"/>
    <lineage>
        <taxon>Bacteria</taxon>
        <taxon>Pseudomonadati</taxon>
        <taxon>Pseudomonadota</taxon>
        <taxon>Betaproteobacteria</taxon>
        <taxon>Burkholderiales</taxon>
        <taxon>Alcaligenaceae</taxon>
        <taxon>Paracandidimonas</taxon>
    </lineage>
</organism>
<evidence type="ECO:0000313" key="3">
    <source>
        <dbReference type="Proteomes" id="UP000294692"/>
    </source>
</evidence>
<dbReference type="RefSeq" id="WP_132477956.1">
    <property type="nucleotide sequence ID" value="NZ_JBEBWM010000068.1"/>
</dbReference>
<dbReference type="InterPro" id="IPR011044">
    <property type="entry name" value="Quino_amine_DH_bsu"/>
</dbReference>
<evidence type="ECO:0000313" key="2">
    <source>
        <dbReference type="EMBL" id="TCU93916.1"/>
    </source>
</evidence>
<protein>
    <submittedName>
        <fullName evidence="2">DNA-binding beta-propeller fold protein YncE</fullName>
    </submittedName>
</protein>
<keyword evidence="2" id="KW-0238">DNA-binding</keyword>
<feature type="chain" id="PRO_5020588986" evidence="1">
    <location>
        <begin position="29"/>
        <end position="390"/>
    </location>
</feature>